<evidence type="ECO:0000313" key="4">
    <source>
        <dbReference type="Proteomes" id="UP000523079"/>
    </source>
</evidence>
<organism evidence="3 4">
    <name type="scientific">Microlunatus kandeliicorticis</name>
    <dbReference type="NCBI Taxonomy" id="1759536"/>
    <lineage>
        <taxon>Bacteria</taxon>
        <taxon>Bacillati</taxon>
        <taxon>Actinomycetota</taxon>
        <taxon>Actinomycetes</taxon>
        <taxon>Propionibacteriales</taxon>
        <taxon>Propionibacteriaceae</taxon>
        <taxon>Microlunatus</taxon>
    </lineage>
</organism>
<reference evidence="3 4" key="1">
    <citation type="submission" date="2020-07" db="EMBL/GenBank/DDBJ databases">
        <title>Sequencing the genomes of 1000 actinobacteria strains.</title>
        <authorList>
            <person name="Klenk H.-P."/>
        </authorList>
    </citation>
    <scope>NUCLEOTIDE SEQUENCE [LARGE SCALE GENOMIC DNA]</scope>
    <source>
        <strain evidence="3 4">DSM 100723</strain>
    </source>
</reference>
<accession>A0A7W3IR34</accession>
<keyword evidence="2" id="KW-1133">Transmembrane helix</keyword>
<feature type="transmembrane region" description="Helical" evidence="2">
    <location>
        <begin position="21"/>
        <end position="42"/>
    </location>
</feature>
<gene>
    <name evidence="3" type="ORF">FHX74_001278</name>
</gene>
<dbReference type="RefSeq" id="WP_182559259.1">
    <property type="nucleotide sequence ID" value="NZ_JACGWT010000002.1"/>
</dbReference>
<feature type="region of interest" description="Disordered" evidence="1">
    <location>
        <begin position="45"/>
        <end position="95"/>
    </location>
</feature>
<keyword evidence="2" id="KW-0472">Membrane</keyword>
<dbReference type="AlphaFoldDB" id="A0A7W3IR34"/>
<proteinExistence type="predicted"/>
<protein>
    <submittedName>
        <fullName evidence="3">Cell division protein FtsN</fullName>
    </submittedName>
</protein>
<name>A0A7W3IR34_9ACTN</name>
<keyword evidence="2" id="KW-0812">Transmembrane</keyword>
<comment type="caution">
    <text evidence="3">The sequence shown here is derived from an EMBL/GenBank/DDBJ whole genome shotgun (WGS) entry which is preliminary data.</text>
</comment>
<dbReference type="EMBL" id="JACGWT010000002">
    <property type="protein sequence ID" value="MBA8793673.1"/>
    <property type="molecule type" value="Genomic_DNA"/>
</dbReference>
<evidence type="ECO:0000256" key="2">
    <source>
        <dbReference type="SAM" id="Phobius"/>
    </source>
</evidence>
<sequence>MRRPDVLTYDVEDSARRRVPWRSLLLLAAVVAVGALLIVWTATSGTTSASKPPAPSAVSKVAESTTPTITGSPTTTAPAGSDETQPSTAPTESRQAVEEFVRAWLDRDPQSRKQALQDSAVPALAEQLELTSLDNVPAARPVGPPSVEDVSPYSVTFSQQLSSDLTIRVLVVADPQARLGWLATSVEQV</sequence>
<dbReference type="Proteomes" id="UP000523079">
    <property type="component" value="Unassembled WGS sequence"/>
</dbReference>
<evidence type="ECO:0000313" key="3">
    <source>
        <dbReference type="EMBL" id="MBA8793673.1"/>
    </source>
</evidence>
<evidence type="ECO:0000256" key="1">
    <source>
        <dbReference type="SAM" id="MobiDB-lite"/>
    </source>
</evidence>
<keyword evidence="4" id="KW-1185">Reference proteome</keyword>
<feature type="compositionally biased region" description="Polar residues" evidence="1">
    <location>
        <begin position="82"/>
        <end position="94"/>
    </location>
</feature>
<dbReference type="GO" id="GO:0051301">
    <property type="term" value="P:cell division"/>
    <property type="evidence" value="ECO:0007669"/>
    <property type="project" value="UniProtKB-KW"/>
</dbReference>
<keyword evidence="3" id="KW-0132">Cell division</keyword>
<keyword evidence="3" id="KW-0131">Cell cycle</keyword>
<feature type="compositionally biased region" description="Low complexity" evidence="1">
    <location>
        <begin position="45"/>
        <end position="81"/>
    </location>
</feature>